<name>A0ABW3LKW5_9BACI</name>
<comment type="caution">
    <text evidence="1">The sequence shown here is derived from an EMBL/GenBank/DDBJ whole genome shotgun (WGS) entry which is preliminary data.</text>
</comment>
<accession>A0ABW3LKW5</accession>
<dbReference type="EMBL" id="JBHTKJ010000030">
    <property type="protein sequence ID" value="MFD1039045.1"/>
    <property type="molecule type" value="Genomic_DNA"/>
</dbReference>
<sequence>MRKLILIVLVSVVCIIGGFYWGSNQANATLTDNITTKKQVDDFTLHIRIEKIDDGFQVFRSIQYTGDESVEIEHQTPLVSVSLKNKNHDFTGSNVTKVLGEGNSYYPQNAKVFTSQEEGEYPIYFHARFTVNGECFEIEHVHELILE</sequence>
<keyword evidence="2" id="KW-1185">Reference proteome</keyword>
<proteinExistence type="predicted"/>
<gene>
    <name evidence="1" type="ORF">ACFQ3N_11690</name>
</gene>
<reference evidence="2" key="1">
    <citation type="journal article" date="2019" name="Int. J. Syst. Evol. Microbiol.">
        <title>The Global Catalogue of Microorganisms (GCM) 10K type strain sequencing project: providing services to taxonomists for standard genome sequencing and annotation.</title>
        <authorList>
            <consortium name="The Broad Institute Genomics Platform"/>
            <consortium name="The Broad Institute Genome Sequencing Center for Infectious Disease"/>
            <person name="Wu L."/>
            <person name="Ma J."/>
        </authorList>
    </citation>
    <scope>NUCLEOTIDE SEQUENCE [LARGE SCALE GENOMIC DNA]</scope>
    <source>
        <strain evidence="2">CCUG 56754</strain>
    </source>
</reference>
<evidence type="ECO:0008006" key="3">
    <source>
        <dbReference type="Google" id="ProtNLM"/>
    </source>
</evidence>
<dbReference type="RefSeq" id="WP_390362613.1">
    <property type="nucleotide sequence ID" value="NZ_JBHTKJ010000030.1"/>
</dbReference>
<protein>
    <recommendedName>
        <fullName evidence="3">YtkA-like domain-containing protein</fullName>
    </recommendedName>
</protein>
<dbReference type="Proteomes" id="UP001597040">
    <property type="component" value="Unassembled WGS sequence"/>
</dbReference>
<evidence type="ECO:0000313" key="1">
    <source>
        <dbReference type="EMBL" id="MFD1039045.1"/>
    </source>
</evidence>
<organism evidence="1 2">
    <name type="scientific">Virgibacillus byunsanensis</name>
    <dbReference type="NCBI Taxonomy" id="570945"/>
    <lineage>
        <taxon>Bacteria</taxon>
        <taxon>Bacillati</taxon>
        <taxon>Bacillota</taxon>
        <taxon>Bacilli</taxon>
        <taxon>Bacillales</taxon>
        <taxon>Bacillaceae</taxon>
        <taxon>Virgibacillus</taxon>
    </lineage>
</organism>
<evidence type="ECO:0000313" key="2">
    <source>
        <dbReference type="Proteomes" id="UP001597040"/>
    </source>
</evidence>